<proteinExistence type="predicted"/>
<dbReference type="InterPro" id="IPR001387">
    <property type="entry name" value="Cro/C1-type_HTH"/>
</dbReference>
<reference evidence="4" key="1">
    <citation type="journal article" date="2017" name="Biotechnol. Biofuels">
        <title>Evaluation of environmental bacterial communities as a factor affecting the growth of duckweed Lemna minor.</title>
        <authorList>
            <person name="Ishizawa H."/>
            <person name="Kuroda M."/>
            <person name="Morikawa M."/>
            <person name="Ike M."/>
        </authorList>
    </citation>
    <scope>NUCLEOTIDE SEQUENCE [LARGE SCALE GENOMIC DNA]</scope>
    <source>
        <strain evidence="4">M6</strain>
    </source>
</reference>
<name>A0A3G9G192_9CAUL</name>
<organism evidence="3 4">
    <name type="scientific">Asticcacaulis excentricus</name>
    <dbReference type="NCBI Taxonomy" id="78587"/>
    <lineage>
        <taxon>Bacteria</taxon>
        <taxon>Pseudomonadati</taxon>
        <taxon>Pseudomonadota</taxon>
        <taxon>Alphaproteobacteria</taxon>
        <taxon>Caulobacterales</taxon>
        <taxon>Caulobacteraceae</taxon>
        <taxon>Asticcacaulis</taxon>
    </lineage>
</organism>
<dbReference type="InterPro" id="IPR050400">
    <property type="entry name" value="Bact_Cytoskel_RodZ"/>
</dbReference>
<dbReference type="Gene3D" id="1.10.260.40">
    <property type="entry name" value="lambda repressor-like DNA-binding domains"/>
    <property type="match status" value="1"/>
</dbReference>
<dbReference type="EMBL" id="AP018827">
    <property type="protein sequence ID" value="BBF79625.1"/>
    <property type="molecule type" value="Genomic_DNA"/>
</dbReference>
<dbReference type="AlphaFoldDB" id="A0A3G9G192"/>
<dbReference type="CDD" id="cd00093">
    <property type="entry name" value="HTH_XRE"/>
    <property type="match status" value="1"/>
</dbReference>
<accession>A0A3G9G192</accession>
<sequence length="417" mass="44726">MSAQDNITVLEDEAYTGLFLTAERDAAVRAQGQVLAGGRVQGQAEALASDPETLGNILRSTREAQGFSLEYMADITRVRRSYLEALEEAAYDRLPSRAFSIGFVKAYAKALGLDEESLADLFKRSFADPAQSDKLRAPVGAAFEDLRPSYRLYGGLALALVLAVVAWNLFQRTPGWGGHHAPSADTTPQKWAPGVPLVRDRLVLTQAAPAPKDQDLPVPYYTPGLEEGFAAIDAERAEQNPSATVGVPLQMRKAFNPRGAVFGATPVDSMVTIQAQRSVNLVLSGTDKRVYFARQLGPGEAYRLPQVSAVNLLIEVGDPKAFEIYYNGEFAGVMEERATSVSKLNARAAALAKLMDAQMEALRPDGRRPTNAAAPAAPVNTPVIPADVPVRDGPIPYVPQTSPSATPQTDPAPATQP</sequence>
<evidence type="ECO:0000256" key="1">
    <source>
        <dbReference type="SAM" id="MobiDB-lite"/>
    </source>
</evidence>
<dbReference type="PANTHER" id="PTHR34475:SF1">
    <property type="entry name" value="CYTOSKELETON PROTEIN RODZ"/>
    <property type="match status" value="1"/>
</dbReference>
<feature type="region of interest" description="Disordered" evidence="1">
    <location>
        <begin position="365"/>
        <end position="417"/>
    </location>
</feature>
<dbReference type="InterPro" id="IPR010982">
    <property type="entry name" value="Lambda_DNA-bd_dom_sf"/>
</dbReference>
<dbReference type="GO" id="GO:0003677">
    <property type="term" value="F:DNA binding"/>
    <property type="evidence" value="ECO:0007669"/>
    <property type="project" value="InterPro"/>
</dbReference>
<dbReference type="OrthoDB" id="9790252at2"/>
<dbReference type="Proteomes" id="UP000278756">
    <property type="component" value="Chromosome 1"/>
</dbReference>
<feature type="compositionally biased region" description="Low complexity" evidence="1">
    <location>
        <begin position="369"/>
        <end position="386"/>
    </location>
</feature>
<dbReference type="RefSeq" id="WP_126419616.1">
    <property type="nucleotide sequence ID" value="NZ_AP018827.1"/>
</dbReference>
<gene>
    <name evidence="3" type="ORF">EM6_0194</name>
</gene>
<evidence type="ECO:0000313" key="3">
    <source>
        <dbReference type="EMBL" id="BBF79625.1"/>
    </source>
</evidence>
<feature type="domain" description="HTH cro/C1-type" evidence="2">
    <location>
        <begin position="58"/>
        <end position="118"/>
    </location>
</feature>
<dbReference type="Pfam" id="PF13413">
    <property type="entry name" value="HTH_25"/>
    <property type="match status" value="1"/>
</dbReference>
<dbReference type="PANTHER" id="PTHR34475">
    <property type="match status" value="1"/>
</dbReference>
<evidence type="ECO:0000313" key="4">
    <source>
        <dbReference type="Proteomes" id="UP000278756"/>
    </source>
</evidence>
<evidence type="ECO:0000259" key="2">
    <source>
        <dbReference type="PROSITE" id="PS50943"/>
    </source>
</evidence>
<reference evidence="4" key="2">
    <citation type="journal article" date="2017" name="Plant Physiol. Biochem.">
        <title>Differential oxidative and antioxidative response of duckweed Lemna minor toward plant growth promoting/inhibiting bacteria.</title>
        <authorList>
            <person name="Ishizawa H."/>
            <person name="Kuroda M."/>
            <person name="Morikawa M."/>
            <person name="Ike M."/>
        </authorList>
    </citation>
    <scope>NUCLEOTIDE SEQUENCE [LARGE SCALE GENOMIC DNA]</scope>
    <source>
        <strain evidence="4">M6</strain>
    </source>
</reference>
<dbReference type="SMART" id="SM00530">
    <property type="entry name" value="HTH_XRE"/>
    <property type="match status" value="1"/>
</dbReference>
<protein>
    <submittedName>
        <fullName evidence="3">TolA protein</fullName>
    </submittedName>
</protein>
<dbReference type="PROSITE" id="PS50943">
    <property type="entry name" value="HTH_CROC1"/>
    <property type="match status" value="1"/>
</dbReference>
<feature type="compositionally biased region" description="Low complexity" evidence="1">
    <location>
        <begin position="399"/>
        <end position="417"/>
    </location>
</feature>
<dbReference type="SUPFAM" id="SSF47413">
    <property type="entry name" value="lambda repressor-like DNA-binding domains"/>
    <property type="match status" value="1"/>
</dbReference>